<accession>A0A1Y1W912</accession>
<feature type="compositionally biased region" description="Low complexity" evidence="1">
    <location>
        <begin position="590"/>
        <end position="607"/>
    </location>
</feature>
<keyword evidence="2" id="KW-0472">Membrane</keyword>
<sequence length="944" mass="104595">MSAALPNTAFPSIVETAAGLSPAAVVGAAAVGATVAALSTGSDVGSDGASSKDAKSGPDITQMDLLSGVPTVIAFIFTIAQATTTPLDIARPALDRFLRWLEDSIKQDFDVFLYSCTKECHTCRYELTKEALLKRLKKNTGVKGMPGCVGTDLVTVEDIMGIIQDGSGDTLLELAHIGGYTDMDSLRGAVCFNKYVPKRLQVIVLWQWIHVLTRLFIFDLLPAIGRYTWSTMRWFGRLIRSTERKLKDKKITPRNDNPRVIDYEMLTLAKHRIRVQHQPWVRFGTYYLLAELSKKPVSFRSWGKDDRTSNQRCTQHPALFERRLVSLITTDECSAARMLYVVSLLSIRTMLLCGGIAFVPAYLIIGAFTRLSTHLSGPMLEVNNSAIDDVFHTMYQLETRSKESEERQAQGRVQAAYSSVLKKLQSELGDKLQRSSETIVLLNLALADISDEDVKRAWGIIKGKDAVGTGQGIGESPAEAQSTDDGFKIAGIGTDAKSFWSVCQRQATIGNDIHELLESLQSYDIQWGTTIWLLQLFLTAYKEVTSMVVTDDGGSPCNLSHESPSKIRGIATALCYSPFQPLIPQLSTNPQTSRHQQQHQQQQQQSEHQPRPQRRGHLHLWHRPNQNRQQEQPQHDVAQQNTQAGQPKPTLGEQKVAKRQIQMPKKPSSKAGFEHAFSTGWSPLDSGNKSQLFRAPPAWCTCTGHCTGLCTLVVEACKMYISPSLYPWTPYVFTQQFASYTSAGPKGSSEFWSVPDSVRLLCSTNIDAVKGLIGRNDGWGKILDIAPDDSIRVNLGEQPPLLRAGTVGSTMVRALSFLKTEHTKPPPNPFGRLLYSNVPKILIASRGRIYEWRFGNGSEGTSHDAVNKILGEVKGYFLSSNSIAIGHVAPPTDSKETPLKATSSHSSHLMLRHINYHRQLKRFSVPSKPRMPPAAWRRFDPPGT</sequence>
<dbReference type="AlphaFoldDB" id="A0A1Y1W912"/>
<organism evidence="3 4">
    <name type="scientific">Linderina pennispora</name>
    <dbReference type="NCBI Taxonomy" id="61395"/>
    <lineage>
        <taxon>Eukaryota</taxon>
        <taxon>Fungi</taxon>
        <taxon>Fungi incertae sedis</taxon>
        <taxon>Zoopagomycota</taxon>
        <taxon>Kickxellomycotina</taxon>
        <taxon>Kickxellomycetes</taxon>
        <taxon>Kickxellales</taxon>
        <taxon>Kickxellaceae</taxon>
        <taxon>Linderina</taxon>
    </lineage>
</organism>
<dbReference type="OrthoDB" id="5542990at2759"/>
<feature type="transmembrane region" description="Helical" evidence="2">
    <location>
        <begin position="338"/>
        <end position="365"/>
    </location>
</feature>
<dbReference type="EMBL" id="MCFD01000006">
    <property type="protein sequence ID" value="ORX70009.1"/>
    <property type="molecule type" value="Genomic_DNA"/>
</dbReference>
<name>A0A1Y1W912_9FUNG</name>
<keyword evidence="4" id="KW-1185">Reference proteome</keyword>
<evidence type="ECO:0000256" key="1">
    <source>
        <dbReference type="SAM" id="MobiDB-lite"/>
    </source>
</evidence>
<feature type="compositionally biased region" description="Basic residues" evidence="1">
    <location>
        <begin position="611"/>
        <end position="622"/>
    </location>
</feature>
<reference evidence="3 4" key="1">
    <citation type="submission" date="2016-07" db="EMBL/GenBank/DDBJ databases">
        <title>Pervasive Adenine N6-methylation of Active Genes in Fungi.</title>
        <authorList>
            <consortium name="DOE Joint Genome Institute"/>
            <person name="Mondo S.J."/>
            <person name="Dannebaum R.O."/>
            <person name="Kuo R.C."/>
            <person name="Labutti K."/>
            <person name="Haridas S."/>
            <person name="Kuo A."/>
            <person name="Salamov A."/>
            <person name="Ahrendt S.R."/>
            <person name="Lipzen A."/>
            <person name="Sullivan W."/>
            <person name="Andreopoulos W.B."/>
            <person name="Clum A."/>
            <person name="Lindquist E."/>
            <person name="Daum C."/>
            <person name="Ramamoorthy G.K."/>
            <person name="Gryganskyi A."/>
            <person name="Culley D."/>
            <person name="Magnuson J.K."/>
            <person name="James T.Y."/>
            <person name="O'Malley M.A."/>
            <person name="Stajich J.E."/>
            <person name="Spatafora J.W."/>
            <person name="Visel A."/>
            <person name="Grigoriev I.V."/>
        </authorList>
    </citation>
    <scope>NUCLEOTIDE SEQUENCE [LARGE SCALE GENOMIC DNA]</scope>
    <source>
        <strain evidence="3 4">ATCC 12442</strain>
    </source>
</reference>
<evidence type="ECO:0000313" key="4">
    <source>
        <dbReference type="Proteomes" id="UP000193922"/>
    </source>
</evidence>
<keyword evidence="2" id="KW-0812">Transmembrane</keyword>
<dbReference type="Proteomes" id="UP000193922">
    <property type="component" value="Unassembled WGS sequence"/>
</dbReference>
<comment type="caution">
    <text evidence="3">The sequence shown here is derived from an EMBL/GenBank/DDBJ whole genome shotgun (WGS) entry which is preliminary data.</text>
</comment>
<feature type="compositionally biased region" description="Low complexity" evidence="1">
    <location>
        <begin position="623"/>
        <end position="632"/>
    </location>
</feature>
<feature type="region of interest" description="Disordered" evidence="1">
    <location>
        <begin position="585"/>
        <end position="673"/>
    </location>
</feature>
<dbReference type="RefSeq" id="XP_040743647.1">
    <property type="nucleotide sequence ID" value="XM_040883527.1"/>
</dbReference>
<feature type="region of interest" description="Disordered" evidence="1">
    <location>
        <begin position="923"/>
        <end position="944"/>
    </location>
</feature>
<protein>
    <submittedName>
        <fullName evidence="3">Uncharacterized protein</fullName>
    </submittedName>
</protein>
<proteinExistence type="predicted"/>
<evidence type="ECO:0000313" key="3">
    <source>
        <dbReference type="EMBL" id="ORX70009.1"/>
    </source>
</evidence>
<dbReference type="GeneID" id="63800175"/>
<gene>
    <name evidence="3" type="ORF">DL89DRAFT_150673</name>
</gene>
<keyword evidence="2" id="KW-1133">Transmembrane helix</keyword>
<evidence type="ECO:0000256" key="2">
    <source>
        <dbReference type="SAM" id="Phobius"/>
    </source>
</evidence>